<keyword evidence="1" id="KW-0812">Transmembrane</keyword>
<keyword evidence="1" id="KW-0472">Membrane</keyword>
<keyword evidence="1" id="KW-1133">Transmembrane helix</keyword>
<protein>
    <recommendedName>
        <fullName evidence="4">Stage II sporulation protein M</fullName>
    </recommendedName>
</protein>
<feature type="transmembrane region" description="Helical" evidence="1">
    <location>
        <begin position="253"/>
        <end position="272"/>
    </location>
</feature>
<dbReference type="AlphaFoldDB" id="A0A1Q5PRK3"/>
<feature type="transmembrane region" description="Helical" evidence="1">
    <location>
        <begin position="284"/>
        <end position="304"/>
    </location>
</feature>
<evidence type="ECO:0000313" key="3">
    <source>
        <dbReference type="Proteomes" id="UP000186465"/>
    </source>
</evidence>
<dbReference type="InterPro" id="IPR002798">
    <property type="entry name" value="SpoIIM-like"/>
</dbReference>
<comment type="caution">
    <text evidence="2">The sequence shown here is derived from an EMBL/GenBank/DDBJ whole genome shotgun (WGS) entry which is preliminary data.</text>
</comment>
<proteinExistence type="predicted"/>
<organism evidence="2 3">
    <name type="scientific">Boudabousia marimammalium</name>
    <dbReference type="NCBI Taxonomy" id="156892"/>
    <lineage>
        <taxon>Bacteria</taxon>
        <taxon>Bacillati</taxon>
        <taxon>Actinomycetota</taxon>
        <taxon>Actinomycetes</taxon>
        <taxon>Actinomycetales</taxon>
        <taxon>Actinomycetaceae</taxon>
        <taxon>Boudabousia</taxon>
    </lineage>
</organism>
<dbReference type="PANTHER" id="PTHR35337:SF1">
    <property type="entry name" value="SLR1478 PROTEIN"/>
    <property type="match status" value="1"/>
</dbReference>
<dbReference type="STRING" id="156892.BM477_02095"/>
<dbReference type="EMBL" id="MPDM01000002">
    <property type="protein sequence ID" value="OKL50207.1"/>
    <property type="molecule type" value="Genomic_DNA"/>
</dbReference>
<dbReference type="RefSeq" id="WP_075361032.1">
    <property type="nucleotide sequence ID" value="NZ_MPDM01000002.1"/>
</dbReference>
<gene>
    <name evidence="2" type="ORF">BM477_02095</name>
</gene>
<name>A0A1Q5PRK3_9ACTO</name>
<sequence length="332" mass="36422">MDIDALEAVRRPEWQRLEELLAKRRISGAEADEMAALYRFVAADLSRIKQENADVDTVRYISNLVQRARGQMTRRRGHPMATVSRFVTAELPAALYLARWWIIAAYAFSIAVACAFGFYWYNNEDLLLSLAPESALRAYANDDFVNYYSENPAALFGTQVWTNNALLAVVSAVTGITGVVPIYILYGNSTMLGQTAAIVSYFGSPGLFFSYILPHGLLELSAIYVATGAGLRMFWSLLAPGRRTRMEAMGREGRALLTIGIGLILILLVSGIEEAYLTPSSLPVWLKITIGASTTILLWIYILVLGKRAADADAGHTGIGSEAVSGYYQPVS</sequence>
<keyword evidence="3" id="KW-1185">Reference proteome</keyword>
<reference evidence="3" key="1">
    <citation type="submission" date="2016-11" db="EMBL/GenBank/DDBJ databases">
        <title>Actinomyces gypaetusis sp. nov. isolated from Gypaetus barbatus in Qinghai Tibet Plateau China.</title>
        <authorList>
            <person name="Meng X."/>
        </authorList>
    </citation>
    <scope>NUCLEOTIDE SEQUENCE [LARGE SCALE GENOMIC DNA]</scope>
    <source>
        <strain evidence="3">DSM 15383</strain>
    </source>
</reference>
<evidence type="ECO:0000256" key="1">
    <source>
        <dbReference type="SAM" id="Phobius"/>
    </source>
</evidence>
<evidence type="ECO:0000313" key="2">
    <source>
        <dbReference type="EMBL" id="OKL50207.1"/>
    </source>
</evidence>
<dbReference type="PANTHER" id="PTHR35337">
    <property type="entry name" value="SLR1478 PROTEIN"/>
    <property type="match status" value="1"/>
</dbReference>
<accession>A0A1Q5PRK3</accession>
<dbReference type="Pfam" id="PF01944">
    <property type="entry name" value="SpoIIM"/>
    <property type="match status" value="1"/>
</dbReference>
<feature type="transmembrane region" description="Helical" evidence="1">
    <location>
        <begin position="198"/>
        <end position="217"/>
    </location>
</feature>
<feature type="transmembrane region" description="Helical" evidence="1">
    <location>
        <begin position="223"/>
        <end position="241"/>
    </location>
</feature>
<evidence type="ECO:0008006" key="4">
    <source>
        <dbReference type="Google" id="ProtNLM"/>
    </source>
</evidence>
<dbReference type="Proteomes" id="UP000186465">
    <property type="component" value="Unassembled WGS sequence"/>
</dbReference>
<feature type="transmembrane region" description="Helical" evidence="1">
    <location>
        <begin position="165"/>
        <end position="186"/>
    </location>
</feature>
<dbReference type="OrthoDB" id="5243448at2"/>
<feature type="transmembrane region" description="Helical" evidence="1">
    <location>
        <begin position="100"/>
        <end position="121"/>
    </location>
</feature>